<feature type="transmembrane region" description="Helical" evidence="5">
    <location>
        <begin position="97"/>
        <end position="114"/>
    </location>
</feature>
<dbReference type="PATRIC" id="fig|983917.3.peg.366"/>
<feature type="transmembrane region" description="Helical" evidence="5">
    <location>
        <begin position="49"/>
        <end position="66"/>
    </location>
</feature>
<evidence type="ECO:0000313" key="8">
    <source>
        <dbReference type="Proteomes" id="UP000007883"/>
    </source>
</evidence>
<dbReference type="Gene3D" id="1.20.1540.10">
    <property type="entry name" value="Rhomboid-like"/>
    <property type="match status" value="1"/>
</dbReference>
<evidence type="ECO:0000256" key="3">
    <source>
        <dbReference type="ARBA" id="ARBA00022989"/>
    </source>
</evidence>
<dbReference type="InterPro" id="IPR022764">
    <property type="entry name" value="Peptidase_S54_rhomboid_dom"/>
</dbReference>
<reference evidence="7 8" key="1">
    <citation type="journal article" date="2012" name="J. Bacteriol.">
        <title>Complete genome sequence of phototrophic betaproteobacterium Rubrivivax gelatinosus IL144.</title>
        <authorList>
            <person name="Nagashima S."/>
            <person name="Kamimura A."/>
            <person name="Shimizu T."/>
            <person name="Nakamura-isaki S."/>
            <person name="Aono E."/>
            <person name="Sakamoto K."/>
            <person name="Ichikawa N."/>
            <person name="Nakazawa H."/>
            <person name="Sekine M."/>
            <person name="Yamazaki S."/>
            <person name="Fujita N."/>
            <person name="Shimada K."/>
            <person name="Hanada S."/>
            <person name="Nagashima K.V.P."/>
        </authorList>
    </citation>
    <scope>NUCLEOTIDE SEQUENCE [LARGE SCALE GENOMIC DNA]</scope>
    <source>
        <strain evidence="8">NBRC 100245 / IL144</strain>
    </source>
</reference>
<evidence type="ECO:0000256" key="1">
    <source>
        <dbReference type="ARBA" id="ARBA00004141"/>
    </source>
</evidence>
<dbReference type="STRING" id="983917.RGE_03730"/>
<dbReference type="RefSeq" id="WP_014426594.1">
    <property type="nucleotide sequence ID" value="NC_017075.1"/>
</dbReference>
<dbReference type="Proteomes" id="UP000007883">
    <property type="component" value="Chromosome"/>
</dbReference>
<keyword evidence="4 5" id="KW-0472">Membrane</keyword>
<dbReference type="EMBL" id="AP012320">
    <property type="protein sequence ID" value="BAL93718.1"/>
    <property type="molecule type" value="Genomic_DNA"/>
</dbReference>
<dbReference type="NCBIfam" id="TIGR03902">
    <property type="entry name" value="rhom_GG_sort"/>
    <property type="match status" value="1"/>
</dbReference>
<dbReference type="GO" id="GO:0004252">
    <property type="term" value="F:serine-type endopeptidase activity"/>
    <property type="evidence" value="ECO:0007669"/>
    <property type="project" value="InterPro"/>
</dbReference>
<evidence type="ECO:0000256" key="2">
    <source>
        <dbReference type="ARBA" id="ARBA00022692"/>
    </source>
</evidence>
<dbReference type="InterPro" id="IPR035952">
    <property type="entry name" value="Rhomboid-like_sf"/>
</dbReference>
<evidence type="ECO:0000313" key="7">
    <source>
        <dbReference type="EMBL" id="BAL93718.1"/>
    </source>
</evidence>
<evidence type="ECO:0000256" key="4">
    <source>
        <dbReference type="ARBA" id="ARBA00023136"/>
    </source>
</evidence>
<feature type="transmembrane region" description="Helical" evidence="5">
    <location>
        <begin position="73"/>
        <end position="91"/>
    </location>
</feature>
<dbReference type="KEGG" id="rge:RGE_03730"/>
<evidence type="ECO:0000259" key="6">
    <source>
        <dbReference type="Pfam" id="PF01694"/>
    </source>
</evidence>
<dbReference type="AlphaFoldDB" id="I0HL31"/>
<gene>
    <name evidence="7" type="ordered locus">RGE_03730</name>
</gene>
<dbReference type="eggNOG" id="COG0705">
    <property type="taxonomic scope" value="Bacteria"/>
</dbReference>
<accession>I0HL31</accession>
<organism evidence="7 8">
    <name type="scientific">Rubrivivax gelatinosus (strain NBRC 100245 / IL144)</name>
    <dbReference type="NCBI Taxonomy" id="983917"/>
    <lineage>
        <taxon>Bacteria</taxon>
        <taxon>Pseudomonadati</taxon>
        <taxon>Pseudomonadota</taxon>
        <taxon>Betaproteobacteria</taxon>
        <taxon>Burkholderiales</taxon>
        <taxon>Sphaerotilaceae</taxon>
        <taxon>Rubrivivax</taxon>
    </lineage>
</organism>
<evidence type="ECO:0000256" key="5">
    <source>
        <dbReference type="SAM" id="Phobius"/>
    </source>
</evidence>
<protein>
    <recommendedName>
        <fullName evidence="6">Peptidase S54 rhomboid domain-containing protein</fullName>
    </recommendedName>
</protein>
<sequence length="190" mass="19185">MNAALLLAWLAASAAATVAGPEALGYQRAAVEAGQWWRLVTGGFVHTNAAHWALDLGALVLLLALARRSTRSALLVTLPLLATTTMLGEHLLLRHAWAVGLSGALHGLALLLAADRRQAPVVRLVGVLAVAKVLAELVSGPAAATAALIGAPVLVSQHALGLAAGLLFAAAGAAFGLGLRPGRYAPQASA</sequence>
<keyword evidence="8" id="KW-1185">Reference proteome</keyword>
<dbReference type="Pfam" id="PF01694">
    <property type="entry name" value="Rhomboid"/>
    <property type="match status" value="1"/>
</dbReference>
<keyword evidence="2 5" id="KW-0812">Transmembrane</keyword>
<feature type="transmembrane region" description="Helical" evidence="5">
    <location>
        <begin position="159"/>
        <end position="179"/>
    </location>
</feature>
<name>I0HL31_RUBGI</name>
<dbReference type="InterPro" id="IPR023826">
    <property type="entry name" value="Rhom-like_SP_proteobac"/>
</dbReference>
<dbReference type="SUPFAM" id="SSF144091">
    <property type="entry name" value="Rhomboid-like"/>
    <property type="match status" value="1"/>
</dbReference>
<proteinExistence type="predicted"/>
<feature type="domain" description="Peptidase S54 rhomboid" evidence="6">
    <location>
        <begin position="34"/>
        <end position="171"/>
    </location>
</feature>
<comment type="subcellular location">
    <subcellularLocation>
        <location evidence="1">Membrane</location>
        <topology evidence="1">Multi-pass membrane protein</topology>
    </subcellularLocation>
</comment>
<keyword evidence="3 5" id="KW-1133">Transmembrane helix</keyword>
<dbReference type="GO" id="GO:0016020">
    <property type="term" value="C:membrane"/>
    <property type="evidence" value="ECO:0007669"/>
    <property type="project" value="UniProtKB-SubCell"/>
</dbReference>
<dbReference type="HOGENOM" id="CLU_108530_0_0_4"/>